<dbReference type="Pfam" id="PF11543">
    <property type="entry name" value="UN_NPL4"/>
    <property type="match status" value="1"/>
</dbReference>
<dbReference type="PROSITE" id="PS50249">
    <property type="entry name" value="MPN"/>
    <property type="match status" value="1"/>
</dbReference>
<evidence type="ECO:0000313" key="10">
    <source>
        <dbReference type="Proteomes" id="UP000033140"/>
    </source>
</evidence>
<dbReference type="SUPFAM" id="SSF50978">
    <property type="entry name" value="WD40 repeat-like"/>
    <property type="match status" value="1"/>
</dbReference>
<reference evidence="9 10" key="1">
    <citation type="journal article" date="2011" name="J. Gen. Appl. Microbiol.">
        <title>Draft genome sequencing of the enigmatic yeast Saitoella complicata.</title>
        <authorList>
            <person name="Nishida H."/>
            <person name="Hamamoto M."/>
            <person name="Sugiyama J."/>
        </authorList>
    </citation>
    <scope>NUCLEOTIDE SEQUENCE [LARGE SCALE GENOMIC DNA]</scope>
    <source>
        <strain evidence="9 10">NRRL Y-17804</strain>
    </source>
</reference>
<feature type="domain" description="MPN" evidence="8">
    <location>
        <begin position="254"/>
        <end position="391"/>
    </location>
</feature>
<dbReference type="EMBL" id="BACD03000046">
    <property type="protein sequence ID" value="GAO51425.1"/>
    <property type="molecule type" value="Genomic_DNA"/>
</dbReference>
<dbReference type="GO" id="GO:0051028">
    <property type="term" value="P:mRNA transport"/>
    <property type="evidence" value="ECO:0007669"/>
    <property type="project" value="UniProtKB-KW"/>
</dbReference>
<reference evidence="9 10" key="2">
    <citation type="journal article" date="2014" name="J. Gen. Appl. Microbiol.">
        <title>The early diverging ascomycetous budding yeast Saitoella complicata has three histone deacetylases belonging to the Clr6, Hos2, and Rpd3 lineages.</title>
        <authorList>
            <person name="Nishida H."/>
            <person name="Matsumoto T."/>
            <person name="Kondo S."/>
            <person name="Hamamoto M."/>
            <person name="Yoshikawa H."/>
        </authorList>
    </citation>
    <scope>NUCLEOTIDE SEQUENCE [LARGE SCALE GENOMIC DNA]</scope>
    <source>
        <strain evidence="9 10">NRRL Y-17804</strain>
    </source>
</reference>
<dbReference type="InterPro" id="IPR037518">
    <property type="entry name" value="MPN"/>
</dbReference>
<dbReference type="Proteomes" id="UP000033140">
    <property type="component" value="Unassembled WGS sequence"/>
</dbReference>
<dbReference type="Pfam" id="PF12768">
    <property type="entry name" value="Rax2"/>
    <property type="match status" value="2"/>
</dbReference>
<dbReference type="Pfam" id="PF20843">
    <property type="entry name" value="Rax2_3"/>
    <property type="match status" value="1"/>
</dbReference>
<dbReference type="GO" id="GO:0048471">
    <property type="term" value="C:perinuclear region of cytoplasm"/>
    <property type="evidence" value="ECO:0007669"/>
    <property type="project" value="UniProtKB-SubCell"/>
</dbReference>
<dbReference type="CDD" id="cd08061">
    <property type="entry name" value="MPN_NPL4"/>
    <property type="match status" value="1"/>
</dbReference>
<dbReference type="InterPro" id="IPR015915">
    <property type="entry name" value="Kelch-typ_b-propeller"/>
</dbReference>
<evidence type="ECO:0000256" key="5">
    <source>
        <dbReference type="ARBA" id="ARBA00023010"/>
    </source>
</evidence>
<evidence type="ECO:0000256" key="3">
    <source>
        <dbReference type="ARBA" id="ARBA00019709"/>
    </source>
</evidence>
<keyword evidence="4" id="KW-0509">mRNA transport</keyword>
<dbReference type="SUPFAM" id="SSF54236">
    <property type="entry name" value="Ubiquitin-like"/>
    <property type="match status" value="1"/>
</dbReference>
<keyword evidence="10" id="KW-1185">Reference proteome</keyword>
<dbReference type="InterPro" id="IPR007717">
    <property type="entry name" value="NPL4_C"/>
</dbReference>
<keyword evidence="5" id="KW-0653">Protein transport</keyword>
<dbReference type="InterPro" id="IPR024682">
    <property type="entry name" value="Npl4_Ub-like_dom"/>
</dbReference>
<dbReference type="PANTHER" id="PTHR31778">
    <property type="entry name" value="BUD SITE SELECTION PROTEIN RAX2"/>
    <property type="match status" value="1"/>
</dbReference>
<comment type="caution">
    <text evidence="9">The sequence shown here is derived from an EMBL/GenBank/DDBJ whole genome shotgun (WGS) entry which is preliminary data.</text>
</comment>
<dbReference type="Gene3D" id="2.120.10.80">
    <property type="entry name" value="Kelch-type beta propeller"/>
    <property type="match status" value="1"/>
</dbReference>
<dbReference type="PANTHER" id="PTHR31778:SF2">
    <property type="entry name" value="BUD SITE SELECTION PROTEIN RAX2"/>
    <property type="match status" value="1"/>
</dbReference>
<accession>A0A0E9NPT4</accession>
<dbReference type="GO" id="GO:0015031">
    <property type="term" value="P:protein transport"/>
    <property type="evidence" value="ECO:0007669"/>
    <property type="project" value="UniProtKB-KW"/>
</dbReference>
<keyword evidence="5" id="KW-0811">Translocation</keyword>
<dbReference type="InterPro" id="IPR029071">
    <property type="entry name" value="Ubiquitin-like_domsf"/>
</dbReference>
<dbReference type="Pfam" id="PF05021">
    <property type="entry name" value="NPL4"/>
    <property type="match status" value="1"/>
</dbReference>
<dbReference type="InterPro" id="IPR036322">
    <property type="entry name" value="WD40_repeat_dom_sf"/>
</dbReference>
<proteinExistence type="predicted"/>
<dbReference type="InterPro" id="IPR048265">
    <property type="entry name" value="Rax2-like_third"/>
</dbReference>
<dbReference type="STRING" id="698492.A0A0E9NPT4"/>
<feature type="transmembrane region" description="Helical" evidence="7">
    <location>
        <begin position="1791"/>
        <end position="1817"/>
    </location>
</feature>
<evidence type="ECO:0000256" key="2">
    <source>
        <dbReference type="ARBA" id="ARBA00004556"/>
    </source>
</evidence>
<reference evidence="9 10" key="3">
    <citation type="journal article" date="2015" name="Genome Announc.">
        <title>Draft Genome Sequence of the Archiascomycetous Yeast Saitoella complicata.</title>
        <authorList>
            <person name="Yamauchi K."/>
            <person name="Kondo S."/>
            <person name="Hamamoto M."/>
            <person name="Takahashi Y."/>
            <person name="Ogura Y."/>
            <person name="Hayashi T."/>
            <person name="Nishida H."/>
        </authorList>
    </citation>
    <scope>NUCLEOTIDE SEQUENCE [LARGE SCALE GENOMIC DNA]</scope>
    <source>
        <strain evidence="9 10">NRRL Y-17804</strain>
    </source>
</reference>
<dbReference type="SUPFAM" id="SSF117281">
    <property type="entry name" value="Kelch motif"/>
    <property type="match status" value="1"/>
</dbReference>
<dbReference type="InterPro" id="IPR011043">
    <property type="entry name" value="Gal_Oxase/kelch_b-propeller"/>
</dbReference>
<evidence type="ECO:0000256" key="1">
    <source>
        <dbReference type="ARBA" id="ARBA00004335"/>
    </source>
</evidence>
<dbReference type="CDD" id="cd17055">
    <property type="entry name" value="Ubl_AtNPL4_like"/>
    <property type="match status" value="1"/>
</dbReference>
<keyword evidence="7" id="KW-0472">Membrane</keyword>
<keyword evidence="4" id="KW-0813">Transport</keyword>
<dbReference type="InterPro" id="IPR007716">
    <property type="entry name" value="NPL4_Zn-bd_put"/>
</dbReference>
<dbReference type="InterPro" id="IPR024982">
    <property type="entry name" value="Rax2-like_C"/>
</dbReference>
<evidence type="ECO:0000256" key="6">
    <source>
        <dbReference type="ARBA" id="ARBA00024703"/>
    </source>
</evidence>
<gene>
    <name evidence="9" type="ORF">G7K_5526-t1</name>
</gene>
<dbReference type="Pfam" id="PF05020">
    <property type="entry name" value="zf-NPL4"/>
    <property type="match status" value="1"/>
</dbReference>
<protein>
    <recommendedName>
        <fullName evidence="3">Nuclear protein localization protein 4</fullName>
    </recommendedName>
</protein>
<evidence type="ECO:0000259" key="8">
    <source>
        <dbReference type="PROSITE" id="PS50249"/>
    </source>
</evidence>
<dbReference type="Pfam" id="PF20842">
    <property type="entry name" value="Rax2_2"/>
    <property type="match status" value="1"/>
</dbReference>
<keyword evidence="7" id="KW-0812">Transmembrane</keyword>
<evidence type="ECO:0000256" key="7">
    <source>
        <dbReference type="SAM" id="Phobius"/>
    </source>
</evidence>
<keyword evidence="7" id="KW-1133">Transmembrane helix</keyword>
<comment type="function">
    <text evidence="6">Involved in the import of nuclear-targeted proteins into the nucleus and the export of poly(A) RNA out of the nucleus. Has a role in the endoplasmic reticulum-associated degradation (ERAD) pathway.</text>
</comment>
<dbReference type="GO" id="GO:0031965">
    <property type="term" value="C:nuclear membrane"/>
    <property type="evidence" value="ECO:0007669"/>
    <property type="project" value="UniProtKB-SubCell"/>
</dbReference>
<organism evidence="9 10">
    <name type="scientific">Saitoella complicata (strain BCRC 22490 / CBS 7301 / JCM 7358 / NBRC 10748 / NRRL Y-17804)</name>
    <dbReference type="NCBI Taxonomy" id="698492"/>
    <lineage>
        <taxon>Eukaryota</taxon>
        <taxon>Fungi</taxon>
        <taxon>Dikarya</taxon>
        <taxon>Ascomycota</taxon>
        <taxon>Taphrinomycotina</taxon>
        <taxon>Taphrinomycotina incertae sedis</taxon>
        <taxon>Saitoella</taxon>
    </lineage>
</organism>
<dbReference type="InterPro" id="IPR048266">
    <property type="entry name" value="Rax2-like_second"/>
</dbReference>
<evidence type="ECO:0000256" key="4">
    <source>
        <dbReference type="ARBA" id="ARBA00022816"/>
    </source>
</evidence>
<comment type="subcellular location">
    <subcellularLocation>
        <location evidence="2">Cytoplasm</location>
        <location evidence="2">Perinuclear region</location>
    </subcellularLocation>
    <subcellularLocation>
        <location evidence="1">Nucleus membrane</location>
        <topology evidence="1">Peripheral membrane protein</topology>
        <orientation evidence="1">Cytoplasmic side</orientation>
    </subcellularLocation>
</comment>
<evidence type="ECO:0000313" key="9">
    <source>
        <dbReference type="EMBL" id="GAO51425.1"/>
    </source>
</evidence>
<dbReference type="GO" id="GO:1902929">
    <property type="term" value="C:plasma membrane of growing cell tip"/>
    <property type="evidence" value="ECO:0007669"/>
    <property type="project" value="TreeGrafter"/>
</dbReference>
<dbReference type="Gene3D" id="3.10.20.90">
    <property type="entry name" value="Phosphatidylinositol 3-kinase Catalytic Subunit, Chain A, domain 1"/>
    <property type="match status" value="1"/>
</dbReference>
<sequence>MLIRIRSKEGTSRIEVQPNDDAAVLSEKLEQVLKNPVDADATTISDKPAGEERTLSSVRGQSIAELGLKHGDMLFVKLVVSTSKTSPTTSTAPQGTTSRLNGKEVAAGEIPSVAIGGDETKHLKNAFESVKQDHIDDVLEKIDGKIYRKQGRMCRHGPQGMCDYCMPLEPYDANYLEEHKIKHQSFHAYLRKLNTATNKPEMGASYVPPLSEPECRVKPHCPSGHPPWPKGICSKCQPGAISLQLQQFRMVDHVEFASSELVNGFIEFWRKSGTQRFGYLYGRYEGYDQVPLGMKAVVEAIYEPPQGGETDGLALAEWENEHGISEVAGGCGLRMVGMIFTDLVDDGTGKGTVIPKRHAGSYFLSALEIHMAATMQNRYKNTSRWSETGEFGSKFVTCVISGNDEGQIDIAAYQASNSAMAMIRADVIEPSVDPGSMLVKHEDETRYIPDVFYRKVNEYGRAVQIDAKPAFPVEYLLVTLTHGFPENPKPMFLSHRFPVENREVIGVVQDLAAVGSQVGVRRSGKSAETGVDAVSDFHMLCFLHGMGILEEEDEKALAKVACGHEMVDAYALLERPGWQTLLTIIRERFTIAVFVTPGGLFWRPGVGMHVEVGYRHRLRRAFLIGIREEDQHTTQQRGIGTAFILKRGKNDIRIGLEISETHAEYCTGVVGLDLSSYGNVLLGGDFSGLSLWTGSQQSTTNSSTTGDSVLSQLEDGRFESLGQANGTIAATCFMDSGVFIAGNFTGIAGVNASNIAVYNTSTSSFSALGSGVPGPVYALYCNTDNNTVVVGGDYETQNSTNALMWNVAEQSWVGFPFGGFNGPVTAIAKAANGDLLFGGSFDATGTGATGSFEDSQAINLVTANVTATGTITTAGFNNASNILCPGGTGAGQTWLLADDTAGSWTAETSFGFRPTMLRLFNARQENRGTKTFRVIGLPINGIMNMTYTDPTSGDTVACDAFCPLPQVTNDSSVYYTDFHFVNVIGMTGFSIEIQDWYGSGGGLDGVTLYQDDILAFAVNTFNQPTCYGLEFPSFSNTTGGPWSNVTQEGNTSYLTTWLTGDDALSAASVSFFPETVEEGNFTVQIHTPGCLADDTCSNRGQVNVSVYYDPVLDPVSTVLFQTNSGDKYDTAYQGVVAAPTTSWRPYVALSPVTGQSGTVNVVAQSVQFLPTSAGGGLRGLFEYNPANFATTTTYAANDSSVFDRAGEILSTDPTIAGIAVLPSATIVTGNFSATNIGSKNVLAVNETDFFAVTDGGLNGPVNAVITFNDTVYIGGNFTASANGSVTNLNYIAVYDSDLNLQALGQGVNGEVTSLVQMVVETSNGSVDAIGVSGTFTAINTNSGTIIPVAAFAAWIPSFGKWAQELSGPTYFQGSLASSAFLSNGSALYVGSVGASETTSARFVARLPEGQSNLTVNALSLFSEQSSTSSTSNSAMTKRAVAEVGAANGVYSGVYYNNSDTNLVIIGGHFSISNGTGSVVQNLAFIAENGTITGVPAGLDSTSSFYSMVVHDNVLYAGGNVTGTINGQEVNGLVAYDLNTKTWSTEQFAALTGDNVQVNDLAISPNTNDLIAAGTFTGAGSLNCPAVCFLDLQLLQWSAPTSGVSGDCEKVLFAQEKKFVAAGNMTMNGTSALVLEYDLGSNEWSEFANASTALPGPVTSFVFDPKTENVLYLAGENTSSGGAYLEKWDGTQFIDLGSDLQSSSVIHTMRAVPLVGDSASNNVLPSGYVVLIMGRLDLPKYGNVSAATFNGTAWQPYLISSTSDNVDGQIYAFIQEKSRTVPGAKHYMDRGFVILISLAIAVGIMLLLTTAGALAAYWRRRSEGYVTAPSGEKNVTRIPPGSLFSDIPGQRAGVPT</sequence>
<name>A0A0E9NPT4_SAICN</name>
<dbReference type="SUPFAM" id="SSF50965">
    <property type="entry name" value="Galactose oxidase, central domain"/>
    <property type="match status" value="1"/>
</dbReference>